<evidence type="ECO:0000256" key="4">
    <source>
        <dbReference type="ARBA" id="ARBA00022490"/>
    </source>
</evidence>
<evidence type="ECO:0000256" key="8">
    <source>
        <dbReference type="ARBA" id="ARBA00022741"/>
    </source>
</evidence>
<dbReference type="GO" id="GO:0006450">
    <property type="term" value="P:regulation of translational fidelity"/>
    <property type="evidence" value="ECO:0007669"/>
    <property type="project" value="TreeGrafter"/>
</dbReference>
<name>H5SRH9_ACEAU</name>
<gene>
    <name evidence="13" type="ORF">HGMM_OP2C244</name>
</gene>
<dbReference type="GO" id="GO:0005524">
    <property type="term" value="F:ATP binding"/>
    <property type="evidence" value="ECO:0007669"/>
    <property type="project" value="UniProtKB-KW"/>
</dbReference>
<evidence type="ECO:0000259" key="12">
    <source>
        <dbReference type="PROSITE" id="PS51163"/>
    </source>
</evidence>
<organism evidence="13">
    <name type="scientific">Acetithermum autotrophicum</name>
    <dbReference type="NCBI Taxonomy" id="1446466"/>
    <lineage>
        <taxon>Bacteria</taxon>
        <taxon>Candidatus Bipolaricaulota</taxon>
        <taxon>Candidatus Acetithermum</taxon>
    </lineage>
</organism>
<evidence type="ECO:0000313" key="13">
    <source>
        <dbReference type="EMBL" id="BAL58696.1"/>
    </source>
</evidence>
<keyword evidence="4" id="KW-0963">Cytoplasm</keyword>
<comment type="similarity">
    <text evidence="2">Belongs to the SUA5 family.</text>
</comment>
<dbReference type="GO" id="GO:0005737">
    <property type="term" value="C:cytoplasm"/>
    <property type="evidence" value="ECO:0007669"/>
    <property type="project" value="UniProtKB-SubCell"/>
</dbReference>
<dbReference type="EC" id="2.7.7.87" evidence="3"/>
<sequence length="198" mass="21986">MTAHVIEFQTGKGLPKEAFEQIAPMVSEGRLVVFPTEISYVVGGDAFNQQTVSRVRAFQHDAQGPLALYISSITEFRLYVAPVVPRLRRALERCLPGPYGVIVRATQAAPRACVSSAGTIEVHMPASQSYQMFYEASGRPLVGVKLDTTRREDVLERFGEQADLIVLTNEPMSPQHYALIDFTQDPPQALQGELPRWL</sequence>
<dbReference type="PANTHER" id="PTHR17490:SF16">
    <property type="entry name" value="THREONYLCARBAMOYL-AMP SYNTHASE"/>
    <property type="match status" value="1"/>
</dbReference>
<comment type="subcellular location">
    <subcellularLocation>
        <location evidence="1">Cytoplasm</location>
    </subcellularLocation>
</comment>
<keyword evidence="9" id="KW-0067">ATP-binding</keyword>
<keyword evidence="6" id="KW-0819">tRNA processing</keyword>
<evidence type="ECO:0000256" key="5">
    <source>
        <dbReference type="ARBA" id="ARBA00022679"/>
    </source>
</evidence>
<feature type="domain" description="YrdC-like" evidence="12">
    <location>
        <begin position="16"/>
        <end position="195"/>
    </location>
</feature>
<dbReference type="GO" id="GO:0000049">
    <property type="term" value="F:tRNA binding"/>
    <property type="evidence" value="ECO:0007669"/>
    <property type="project" value="TreeGrafter"/>
</dbReference>
<evidence type="ECO:0000256" key="7">
    <source>
        <dbReference type="ARBA" id="ARBA00022695"/>
    </source>
</evidence>
<evidence type="ECO:0000256" key="1">
    <source>
        <dbReference type="ARBA" id="ARBA00004496"/>
    </source>
</evidence>
<dbReference type="GO" id="GO:0008033">
    <property type="term" value="P:tRNA processing"/>
    <property type="evidence" value="ECO:0007669"/>
    <property type="project" value="UniProtKB-KW"/>
</dbReference>
<evidence type="ECO:0000256" key="10">
    <source>
        <dbReference type="ARBA" id="ARBA00029774"/>
    </source>
</evidence>
<dbReference type="GO" id="GO:0061710">
    <property type="term" value="F:L-threonylcarbamoyladenylate synthase"/>
    <property type="evidence" value="ECO:0007669"/>
    <property type="project" value="UniProtKB-EC"/>
</dbReference>
<dbReference type="InterPro" id="IPR017945">
    <property type="entry name" value="DHBP_synth_RibB-like_a/b_dom"/>
</dbReference>
<dbReference type="PROSITE" id="PS51163">
    <property type="entry name" value="YRDC"/>
    <property type="match status" value="1"/>
</dbReference>
<dbReference type="EMBL" id="AP011801">
    <property type="protein sequence ID" value="BAL58696.1"/>
    <property type="molecule type" value="Genomic_DNA"/>
</dbReference>
<dbReference type="InterPro" id="IPR006070">
    <property type="entry name" value="Sua5-like_dom"/>
</dbReference>
<keyword evidence="7" id="KW-0548">Nucleotidyltransferase</keyword>
<evidence type="ECO:0000256" key="3">
    <source>
        <dbReference type="ARBA" id="ARBA00012584"/>
    </source>
</evidence>
<dbReference type="PANTHER" id="PTHR17490">
    <property type="entry name" value="SUA5"/>
    <property type="match status" value="1"/>
</dbReference>
<proteinExistence type="inferred from homology"/>
<dbReference type="GO" id="GO:0003725">
    <property type="term" value="F:double-stranded RNA binding"/>
    <property type="evidence" value="ECO:0007669"/>
    <property type="project" value="InterPro"/>
</dbReference>
<protein>
    <recommendedName>
        <fullName evidence="10">L-threonylcarbamoyladenylate synthase</fullName>
        <ecNumber evidence="3">2.7.7.87</ecNumber>
    </recommendedName>
    <alternativeName>
        <fullName evidence="10">L-threonylcarbamoyladenylate synthase</fullName>
    </alternativeName>
</protein>
<evidence type="ECO:0000256" key="6">
    <source>
        <dbReference type="ARBA" id="ARBA00022694"/>
    </source>
</evidence>
<accession>H5SRH9</accession>
<evidence type="ECO:0000256" key="2">
    <source>
        <dbReference type="ARBA" id="ARBA00007663"/>
    </source>
</evidence>
<reference evidence="13" key="1">
    <citation type="journal article" date="2005" name="Environ. Microbiol.">
        <title>Genetic and functional properties of uncultivated thermophilic crenarchaeotes from a subsurface gold mine as revealed by analysis of genome fragments.</title>
        <authorList>
            <person name="Nunoura T."/>
            <person name="Hirayama H."/>
            <person name="Takami H."/>
            <person name="Oida H."/>
            <person name="Nishi S."/>
            <person name="Shimamura S."/>
            <person name="Suzuki Y."/>
            <person name="Inagaki F."/>
            <person name="Takai K."/>
            <person name="Nealson K.H."/>
            <person name="Horikoshi K."/>
        </authorList>
    </citation>
    <scope>NUCLEOTIDE SEQUENCE</scope>
</reference>
<reference evidence="13" key="2">
    <citation type="journal article" date="2012" name="PLoS ONE">
        <title>A Deeply Branching Thermophilic Bacterium with an Ancient Acetyl-CoA Pathway Dominates a Subsurface Ecosystem.</title>
        <authorList>
            <person name="Takami H."/>
            <person name="Noguchi H."/>
            <person name="Takaki Y."/>
            <person name="Uchiyama I."/>
            <person name="Toyoda A."/>
            <person name="Nishi S."/>
            <person name="Chee G.-J."/>
            <person name="Arai W."/>
            <person name="Nunoura T."/>
            <person name="Itoh T."/>
            <person name="Hattori M."/>
            <person name="Takai K."/>
        </authorList>
    </citation>
    <scope>NUCLEOTIDE SEQUENCE</scope>
</reference>
<dbReference type="InterPro" id="IPR050156">
    <property type="entry name" value="TC-AMP_synthase_SUA5"/>
</dbReference>
<keyword evidence="8" id="KW-0547">Nucleotide-binding</keyword>
<comment type="catalytic activity">
    <reaction evidence="11">
        <text>L-threonine + hydrogencarbonate + ATP = L-threonylcarbamoyladenylate + diphosphate + H2O</text>
        <dbReference type="Rhea" id="RHEA:36407"/>
        <dbReference type="ChEBI" id="CHEBI:15377"/>
        <dbReference type="ChEBI" id="CHEBI:17544"/>
        <dbReference type="ChEBI" id="CHEBI:30616"/>
        <dbReference type="ChEBI" id="CHEBI:33019"/>
        <dbReference type="ChEBI" id="CHEBI:57926"/>
        <dbReference type="ChEBI" id="CHEBI:73682"/>
        <dbReference type="EC" id="2.7.7.87"/>
    </reaction>
</comment>
<dbReference type="SUPFAM" id="SSF55821">
    <property type="entry name" value="YrdC/RibB"/>
    <property type="match status" value="1"/>
</dbReference>
<evidence type="ECO:0000256" key="11">
    <source>
        <dbReference type="ARBA" id="ARBA00048366"/>
    </source>
</evidence>
<keyword evidence="5" id="KW-0808">Transferase</keyword>
<dbReference type="Pfam" id="PF01300">
    <property type="entry name" value="Sua5_yciO_yrdC"/>
    <property type="match status" value="1"/>
</dbReference>
<dbReference type="Gene3D" id="3.90.870.10">
    <property type="entry name" value="DHBP synthase"/>
    <property type="match status" value="1"/>
</dbReference>
<evidence type="ECO:0000256" key="9">
    <source>
        <dbReference type="ARBA" id="ARBA00022840"/>
    </source>
</evidence>
<dbReference type="AlphaFoldDB" id="H5SRH9"/>